<evidence type="ECO:0000313" key="7">
    <source>
        <dbReference type="EMBL" id="GAI88420.1"/>
    </source>
</evidence>
<dbReference type="InterPro" id="IPR007016">
    <property type="entry name" value="O-antigen_ligase-rel_domated"/>
</dbReference>
<comment type="subcellular location">
    <subcellularLocation>
        <location evidence="1">Membrane</location>
        <topology evidence="1">Multi-pass membrane protein</topology>
    </subcellularLocation>
</comment>
<feature type="non-terminal residue" evidence="7">
    <location>
        <position position="1"/>
    </location>
</feature>
<feature type="transmembrane region" description="Helical" evidence="5">
    <location>
        <begin position="44"/>
        <end position="60"/>
    </location>
</feature>
<feature type="domain" description="O-antigen ligase-related" evidence="6">
    <location>
        <begin position="34"/>
        <end position="159"/>
    </location>
</feature>
<keyword evidence="3 5" id="KW-1133">Transmembrane helix</keyword>
<dbReference type="PANTHER" id="PTHR37422:SF13">
    <property type="entry name" value="LIPOPOLYSACCHARIDE BIOSYNTHESIS PROTEIN PA4999-RELATED"/>
    <property type="match status" value="1"/>
</dbReference>
<comment type="caution">
    <text evidence="7">The sequence shown here is derived from an EMBL/GenBank/DDBJ whole genome shotgun (WGS) entry which is preliminary data.</text>
</comment>
<dbReference type="InterPro" id="IPR051533">
    <property type="entry name" value="WaaL-like"/>
</dbReference>
<gene>
    <name evidence="7" type="ORF">S12H4_35909</name>
</gene>
<dbReference type="PANTHER" id="PTHR37422">
    <property type="entry name" value="TEICHURONIC ACID BIOSYNTHESIS PROTEIN TUAE"/>
    <property type="match status" value="1"/>
</dbReference>
<dbReference type="GO" id="GO:0016020">
    <property type="term" value="C:membrane"/>
    <property type="evidence" value="ECO:0007669"/>
    <property type="project" value="UniProtKB-SubCell"/>
</dbReference>
<feature type="transmembrane region" description="Helical" evidence="5">
    <location>
        <begin position="21"/>
        <end position="38"/>
    </location>
</feature>
<keyword evidence="2 5" id="KW-0812">Transmembrane</keyword>
<dbReference type="AlphaFoldDB" id="X1TLH3"/>
<sequence>AMYLSPILILSFYLYFCFKKNIYKILLFIVHCSLFIVIYLTYSYAAWLGILAALVFILIIKKNKKMALVFFLMAILVLFLQMSSPKLQALKSRLIIWQSAGEIIKDHPLIGVGPGMFQKYYLDYQAKFPPYLEWAVPQPHNLFLAFWLQTGLIGLIGFIWLLMIFFKRASLKKLPTILIVTMIYILIHGLVDTTYWKNDLAIIFWLLIALNYKAGRLSH</sequence>
<feature type="transmembrane region" description="Helical" evidence="5">
    <location>
        <begin position="142"/>
        <end position="162"/>
    </location>
</feature>
<evidence type="ECO:0000256" key="2">
    <source>
        <dbReference type="ARBA" id="ARBA00022692"/>
    </source>
</evidence>
<dbReference type="EMBL" id="BARW01021375">
    <property type="protein sequence ID" value="GAI88420.1"/>
    <property type="molecule type" value="Genomic_DNA"/>
</dbReference>
<name>X1TLH3_9ZZZZ</name>
<feature type="transmembrane region" description="Helical" evidence="5">
    <location>
        <begin position="67"/>
        <end position="84"/>
    </location>
</feature>
<keyword evidence="4 5" id="KW-0472">Membrane</keyword>
<evidence type="ECO:0000256" key="1">
    <source>
        <dbReference type="ARBA" id="ARBA00004141"/>
    </source>
</evidence>
<evidence type="ECO:0000256" key="4">
    <source>
        <dbReference type="ARBA" id="ARBA00023136"/>
    </source>
</evidence>
<reference evidence="7" key="1">
    <citation type="journal article" date="2014" name="Front. Microbiol.">
        <title>High frequency of phylogenetically diverse reductive dehalogenase-homologous genes in deep subseafloor sedimentary metagenomes.</title>
        <authorList>
            <person name="Kawai M."/>
            <person name="Futagami T."/>
            <person name="Toyoda A."/>
            <person name="Takaki Y."/>
            <person name="Nishi S."/>
            <person name="Hori S."/>
            <person name="Arai W."/>
            <person name="Tsubouchi T."/>
            <person name="Morono Y."/>
            <person name="Uchiyama I."/>
            <person name="Ito T."/>
            <person name="Fujiyama A."/>
            <person name="Inagaki F."/>
            <person name="Takami H."/>
        </authorList>
    </citation>
    <scope>NUCLEOTIDE SEQUENCE</scope>
    <source>
        <strain evidence="7">Expedition CK06-06</strain>
    </source>
</reference>
<organism evidence="7">
    <name type="scientific">marine sediment metagenome</name>
    <dbReference type="NCBI Taxonomy" id="412755"/>
    <lineage>
        <taxon>unclassified sequences</taxon>
        <taxon>metagenomes</taxon>
        <taxon>ecological metagenomes</taxon>
    </lineage>
</organism>
<evidence type="ECO:0000256" key="5">
    <source>
        <dbReference type="SAM" id="Phobius"/>
    </source>
</evidence>
<feature type="transmembrane region" description="Helical" evidence="5">
    <location>
        <begin position="174"/>
        <end position="191"/>
    </location>
</feature>
<evidence type="ECO:0000259" key="6">
    <source>
        <dbReference type="Pfam" id="PF04932"/>
    </source>
</evidence>
<protein>
    <recommendedName>
        <fullName evidence="6">O-antigen ligase-related domain-containing protein</fullName>
    </recommendedName>
</protein>
<accession>X1TLH3</accession>
<proteinExistence type="predicted"/>
<dbReference type="Pfam" id="PF04932">
    <property type="entry name" value="Wzy_C"/>
    <property type="match status" value="1"/>
</dbReference>
<evidence type="ECO:0000256" key="3">
    <source>
        <dbReference type="ARBA" id="ARBA00022989"/>
    </source>
</evidence>